<keyword evidence="3 5" id="KW-0547">Nucleotide-binding</keyword>
<dbReference type="InterPro" id="IPR036388">
    <property type="entry name" value="WH-like_DNA-bd_sf"/>
</dbReference>
<dbReference type="CDD" id="cd08768">
    <property type="entry name" value="Cdc6_C"/>
    <property type="match status" value="1"/>
</dbReference>
<comment type="caution">
    <text evidence="7">The sequence shown here is derived from an EMBL/GenBank/DDBJ whole genome shotgun (WGS) entry which is preliminary data.</text>
</comment>
<keyword evidence="2 5" id="KW-0235">DNA replication</keyword>
<comment type="similarity">
    <text evidence="1 5">Belongs to the CDC6/cdc18 family.</text>
</comment>
<keyword evidence="4 5" id="KW-0067">ATP-binding</keyword>
<dbReference type="SUPFAM" id="SSF52540">
    <property type="entry name" value="P-loop containing nucleoside triphosphate hydrolases"/>
    <property type="match status" value="1"/>
</dbReference>
<evidence type="ECO:0000313" key="7">
    <source>
        <dbReference type="EMBL" id="HGQ17563.1"/>
    </source>
</evidence>
<evidence type="ECO:0000259" key="6">
    <source>
        <dbReference type="SMART" id="SM01074"/>
    </source>
</evidence>
<dbReference type="NCBIfam" id="TIGR02928">
    <property type="entry name" value="orc1/cdc6 family replication initiation protein"/>
    <property type="match status" value="1"/>
</dbReference>
<proteinExistence type="inferred from homology"/>
<evidence type="ECO:0000256" key="3">
    <source>
        <dbReference type="ARBA" id="ARBA00022741"/>
    </source>
</evidence>
<dbReference type="PANTHER" id="PTHR10763:SF31">
    <property type="entry name" value="ORC1-TYPE DNA REPLICATION PROTEIN 2"/>
    <property type="match status" value="1"/>
</dbReference>
<feature type="binding site" evidence="5">
    <location>
        <begin position="68"/>
        <end position="72"/>
    </location>
    <ligand>
        <name>ATP</name>
        <dbReference type="ChEBI" id="CHEBI:30616"/>
    </ligand>
</feature>
<dbReference type="PANTHER" id="PTHR10763">
    <property type="entry name" value="CELL DIVISION CONTROL PROTEIN 6-RELATED"/>
    <property type="match status" value="1"/>
</dbReference>
<dbReference type="InterPro" id="IPR050311">
    <property type="entry name" value="ORC1/CDC6"/>
</dbReference>
<dbReference type="InterPro" id="IPR036390">
    <property type="entry name" value="WH_DNA-bd_sf"/>
</dbReference>
<evidence type="ECO:0000256" key="4">
    <source>
        <dbReference type="ARBA" id="ARBA00022840"/>
    </source>
</evidence>
<organism evidence="7">
    <name type="scientific">Ignisphaera aggregans</name>
    <dbReference type="NCBI Taxonomy" id="334771"/>
    <lineage>
        <taxon>Archaea</taxon>
        <taxon>Thermoproteota</taxon>
        <taxon>Thermoprotei</taxon>
        <taxon>Desulfurococcales</taxon>
        <taxon>Desulfurococcaceae</taxon>
        <taxon>Ignisphaera</taxon>
    </lineage>
</organism>
<evidence type="ECO:0000256" key="1">
    <source>
        <dbReference type="ARBA" id="ARBA00006184"/>
    </source>
</evidence>
<comment type="function">
    <text evidence="5">Involved in regulation of DNA replication.</text>
</comment>
<dbReference type="Pfam" id="PF09079">
    <property type="entry name" value="WHD_Cdc6"/>
    <property type="match status" value="1"/>
</dbReference>
<protein>
    <recommendedName>
        <fullName evidence="5">ORC1-type DNA replication protein</fullName>
    </recommendedName>
</protein>
<dbReference type="InterPro" id="IPR055237">
    <property type="entry name" value="Cdc6_lid"/>
</dbReference>
<dbReference type="InterPro" id="IPR027417">
    <property type="entry name" value="P-loop_NTPase"/>
</dbReference>
<feature type="binding site" evidence="5">
    <location>
        <position position="226"/>
    </location>
    <ligand>
        <name>ATP</name>
        <dbReference type="ChEBI" id="CHEBI:30616"/>
    </ligand>
</feature>
<dbReference type="EMBL" id="DTBZ01000030">
    <property type="protein sequence ID" value="HGQ17563.1"/>
    <property type="molecule type" value="Genomic_DNA"/>
</dbReference>
<dbReference type="InterPro" id="IPR015163">
    <property type="entry name" value="Cdc6_C"/>
</dbReference>
<dbReference type="Pfam" id="PF22703">
    <property type="entry name" value="Cdc6_lid"/>
    <property type="match status" value="1"/>
</dbReference>
<dbReference type="SUPFAM" id="SSF46785">
    <property type="entry name" value="Winged helix' DNA-binding domain"/>
    <property type="match status" value="1"/>
</dbReference>
<dbReference type="NCBIfam" id="NF001623">
    <property type="entry name" value="PRK00411.1-1"/>
    <property type="match status" value="1"/>
</dbReference>
<gene>
    <name evidence="7" type="ORF">ENU30_01080</name>
</gene>
<dbReference type="Gene3D" id="1.10.10.10">
    <property type="entry name" value="Winged helix-like DNA-binding domain superfamily/Winged helix DNA-binding domain"/>
    <property type="match status" value="1"/>
</dbReference>
<dbReference type="Gene3D" id="3.40.50.300">
    <property type="entry name" value="P-loop containing nucleotide triphosphate hydrolases"/>
    <property type="match status" value="1"/>
</dbReference>
<sequence>MSIRDVLESVIKRVTVFKNKDALYPEFVPPTLPHREMHIKQLGEIFKSLITSPGTVSLRAMLVGGVGVGKTITARVFGNEIKHLAKERGIDLRYVHVNCHRDRTLYEVISEIIRQLGIPIPLRGLSPREMMIALLSYIEKHNVYTIVTLDEFDYFIYTAGNDAVYFLVRLYDEYPDVKKRLSFIFIARDTSALGTLDPTTESYILKHLIKFEQYRSKELYDILIQRRDLAFYEGTVDDEVIRFIAENEGIDKGGEGNARSAIEVLLLAGEAAEHEGSHRVLLEHVRKALGITHPDIIKVSDELNFLQLHELLLVKALIRTLRARATSFVRIGEVEEEYKYICQLYNIKPRKHTQIYEYVNNLKHMNIINAKLSGKGLRGRTTLLSIVAPLDALEKRIDELISKKLDTERNIL</sequence>
<dbReference type="Pfam" id="PF13401">
    <property type="entry name" value="AAA_22"/>
    <property type="match status" value="1"/>
</dbReference>
<feature type="domain" description="Cdc6 C-terminal" evidence="6">
    <location>
        <begin position="314"/>
        <end position="397"/>
    </location>
</feature>
<dbReference type="GO" id="GO:0005524">
    <property type="term" value="F:ATP binding"/>
    <property type="evidence" value="ECO:0007669"/>
    <property type="project" value="UniProtKB-UniRule"/>
</dbReference>
<evidence type="ECO:0000256" key="2">
    <source>
        <dbReference type="ARBA" id="ARBA00022705"/>
    </source>
</evidence>
<dbReference type="InterPro" id="IPR049945">
    <property type="entry name" value="AAA_22"/>
</dbReference>
<dbReference type="InterPro" id="IPR014277">
    <property type="entry name" value="Orc1/Cdc6_arc"/>
</dbReference>
<dbReference type="Gene3D" id="1.10.8.60">
    <property type="match status" value="1"/>
</dbReference>
<name>A0A7J3JP12_9CREN</name>
<dbReference type="HAMAP" id="MF_01407">
    <property type="entry name" value="ORC1_type_DNA_replic_protein"/>
    <property type="match status" value="1"/>
</dbReference>
<dbReference type="GO" id="GO:0006260">
    <property type="term" value="P:DNA replication"/>
    <property type="evidence" value="ECO:0007669"/>
    <property type="project" value="UniProtKB-UniRule"/>
</dbReference>
<dbReference type="GO" id="GO:0016887">
    <property type="term" value="F:ATP hydrolysis activity"/>
    <property type="evidence" value="ECO:0007669"/>
    <property type="project" value="InterPro"/>
</dbReference>
<dbReference type="AlphaFoldDB" id="A0A7J3JP12"/>
<accession>A0A7J3JP12</accession>
<reference evidence="7" key="1">
    <citation type="journal article" date="2020" name="mSystems">
        <title>Genome- and Community-Level Interaction Insights into Carbon Utilization and Element Cycling Functions of Hydrothermarchaeota in Hydrothermal Sediment.</title>
        <authorList>
            <person name="Zhou Z."/>
            <person name="Liu Y."/>
            <person name="Xu W."/>
            <person name="Pan J."/>
            <person name="Luo Z.H."/>
            <person name="Li M."/>
        </authorList>
    </citation>
    <scope>NUCLEOTIDE SEQUENCE [LARGE SCALE GENOMIC DNA]</scope>
    <source>
        <strain evidence="7">SpSt-657</strain>
    </source>
</reference>
<evidence type="ECO:0000256" key="5">
    <source>
        <dbReference type="HAMAP-Rule" id="MF_01407"/>
    </source>
</evidence>
<dbReference type="SMART" id="SM01074">
    <property type="entry name" value="Cdc6_C"/>
    <property type="match status" value="1"/>
</dbReference>
<feature type="binding site" evidence="5">
    <location>
        <position position="214"/>
    </location>
    <ligand>
        <name>ATP</name>
        <dbReference type="ChEBI" id="CHEBI:30616"/>
    </ligand>
</feature>